<sequence>MLALLILLWSPGAMARGEQQGDLSLSAVVGGALPYSTGKGSYLVTRLISPGHNGRPINLTGQSPFGRDLRNAFDVRPQIGLGGRYVLGEGPGGAKLALRVLVSAGMNRPEGTRSIVGIAGLTVLF</sequence>
<comment type="caution">
    <text evidence="2">The sequence shown here is derived from an EMBL/GenBank/DDBJ whole genome shotgun (WGS) entry which is preliminary data.</text>
</comment>
<evidence type="ECO:0008006" key="4">
    <source>
        <dbReference type="Google" id="ProtNLM"/>
    </source>
</evidence>
<dbReference type="RefSeq" id="WP_207448144.1">
    <property type="nucleotide sequence ID" value="NZ_CP061091.1"/>
</dbReference>
<reference evidence="2 3" key="1">
    <citation type="submission" date="2020-09" db="EMBL/GenBank/DDBJ databases">
        <title>Roseomonas.</title>
        <authorList>
            <person name="Zhu W."/>
        </authorList>
    </citation>
    <scope>NUCLEOTIDE SEQUENCE [LARGE SCALE GENOMIC DNA]</scope>
    <source>
        <strain evidence="2 3">1311</strain>
    </source>
</reference>
<evidence type="ECO:0000313" key="2">
    <source>
        <dbReference type="EMBL" id="MBO1075738.1"/>
    </source>
</evidence>
<dbReference type="Proteomes" id="UP001518990">
    <property type="component" value="Unassembled WGS sequence"/>
</dbReference>
<name>A0ABS3KGH4_9PROT</name>
<protein>
    <recommendedName>
        <fullName evidence="4">Porin</fullName>
    </recommendedName>
</protein>
<feature type="chain" id="PRO_5046110383" description="Porin" evidence="1">
    <location>
        <begin position="16"/>
        <end position="125"/>
    </location>
</feature>
<feature type="signal peptide" evidence="1">
    <location>
        <begin position="1"/>
        <end position="15"/>
    </location>
</feature>
<organism evidence="2 3">
    <name type="scientific">Roseomonas marmotae</name>
    <dbReference type="NCBI Taxonomy" id="2768161"/>
    <lineage>
        <taxon>Bacteria</taxon>
        <taxon>Pseudomonadati</taxon>
        <taxon>Pseudomonadota</taxon>
        <taxon>Alphaproteobacteria</taxon>
        <taxon>Acetobacterales</taxon>
        <taxon>Roseomonadaceae</taxon>
        <taxon>Roseomonas</taxon>
    </lineage>
</organism>
<accession>A0ABS3KGH4</accession>
<keyword evidence="1" id="KW-0732">Signal</keyword>
<proteinExistence type="predicted"/>
<gene>
    <name evidence="2" type="ORF">IAI60_14070</name>
</gene>
<evidence type="ECO:0000313" key="3">
    <source>
        <dbReference type="Proteomes" id="UP001518990"/>
    </source>
</evidence>
<keyword evidence="3" id="KW-1185">Reference proteome</keyword>
<evidence type="ECO:0000256" key="1">
    <source>
        <dbReference type="SAM" id="SignalP"/>
    </source>
</evidence>
<dbReference type="EMBL" id="JACTNF010000014">
    <property type="protein sequence ID" value="MBO1075738.1"/>
    <property type="molecule type" value="Genomic_DNA"/>
</dbReference>